<evidence type="ECO:0000256" key="5">
    <source>
        <dbReference type="SAM" id="MobiDB-lite"/>
    </source>
</evidence>
<dbReference type="InterPro" id="IPR027417">
    <property type="entry name" value="P-loop_NTPase"/>
</dbReference>
<reference evidence="7" key="1">
    <citation type="submission" date="2020-05" db="EMBL/GenBank/DDBJ databases">
        <authorList>
            <person name="Chiriac C."/>
            <person name="Salcher M."/>
            <person name="Ghai R."/>
            <person name="Kavagutti S V."/>
        </authorList>
    </citation>
    <scope>NUCLEOTIDE SEQUENCE</scope>
</reference>
<dbReference type="InterPro" id="IPR003593">
    <property type="entry name" value="AAA+_ATPase"/>
</dbReference>
<dbReference type="Gene3D" id="3.40.50.300">
    <property type="entry name" value="P-loop containing nucleotide triphosphate hydrolases"/>
    <property type="match status" value="2"/>
</dbReference>
<comment type="similarity">
    <text evidence="1">Belongs to the ABC transporter superfamily.</text>
</comment>
<evidence type="ECO:0000256" key="4">
    <source>
        <dbReference type="ARBA" id="ARBA00022840"/>
    </source>
</evidence>
<dbReference type="AlphaFoldDB" id="A0A6J5ZQ82"/>
<dbReference type="EMBL" id="CAESAO010000077">
    <property type="protein sequence ID" value="CAB4344435.1"/>
    <property type="molecule type" value="Genomic_DNA"/>
</dbReference>
<dbReference type="InterPro" id="IPR003439">
    <property type="entry name" value="ABC_transporter-like_ATP-bd"/>
</dbReference>
<keyword evidence="4" id="KW-0067">ATP-binding</keyword>
<feature type="region of interest" description="Disordered" evidence="5">
    <location>
        <begin position="76"/>
        <end position="110"/>
    </location>
</feature>
<dbReference type="GO" id="GO:0016887">
    <property type="term" value="F:ATP hydrolysis activity"/>
    <property type="evidence" value="ECO:0007669"/>
    <property type="project" value="InterPro"/>
</dbReference>
<dbReference type="GO" id="GO:0042626">
    <property type="term" value="F:ATPase-coupled transmembrane transporter activity"/>
    <property type="evidence" value="ECO:0007669"/>
    <property type="project" value="TreeGrafter"/>
</dbReference>
<dbReference type="GO" id="GO:0043190">
    <property type="term" value="C:ATP-binding cassette (ABC) transporter complex"/>
    <property type="evidence" value="ECO:0007669"/>
    <property type="project" value="TreeGrafter"/>
</dbReference>
<accession>A0A6J5ZQ82</accession>
<protein>
    <submittedName>
        <fullName evidence="7">Unannotated protein</fullName>
    </submittedName>
</protein>
<dbReference type="SMART" id="SM00382">
    <property type="entry name" value="AAA"/>
    <property type="match status" value="1"/>
</dbReference>
<proteinExistence type="inferred from homology"/>
<dbReference type="PROSITE" id="PS50893">
    <property type="entry name" value="ABC_TRANSPORTER_2"/>
    <property type="match status" value="1"/>
</dbReference>
<feature type="domain" description="ABC transporter" evidence="6">
    <location>
        <begin position="111"/>
        <end position="315"/>
    </location>
</feature>
<dbReference type="Pfam" id="PF00005">
    <property type="entry name" value="ABC_tran"/>
    <property type="match status" value="1"/>
</dbReference>
<keyword evidence="3" id="KW-0547">Nucleotide-binding</keyword>
<dbReference type="InterPro" id="IPR050095">
    <property type="entry name" value="ECF_ABC_transporter_ATP-bd"/>
</dbReference>
<gene>
    <name evidence="7" type="ORF">UFOPK3522_00954</name>
</gene>
<evidence type="ECO:0000256" key="2">
    <source>
        <dbReference type="ARBA" id="ARBA00022448"/>
    </source>
</evidence>
<organism evidence="7">
    <name type="scientific">freshwater metagenome</name>
    <dbReference type="NCBI Taxonomy" id="449393"/>
    <lineage>
        <taxon>unclassified sequences</taxon>
        <taxon>metagenomes</taxon>
        <taxon>ecological metagenomes</taxon>
    </lineage>
</organism>
<evidence type="ECO:0000313" key="7">
    <source>
        <dbReference type="EMBL" id="CAB4344435.1"/>
    </source>
</evidence>
<dbReference type="InterPro" id="IPR017871">
    <property type="entry name" value="ABC_transporter-like_CS"/>
</dbReference>
<keyword evidence="2" id="KW-0813">Transport</keyword>
<dbReference type="GO" id="GO:0005524">
    <property type="term" value="F:ATP binding"/>
    <property type="evidence" value="ECO:0007669"/>
    <property type="project" value="UniProtKB-KW"/>
</dbReference>
<evidence type="ECO:0000256" key="1">
    <source>
        <dbReference type="ARBA" id="ARBA00005417"/>
    </source>
</evidence>
<evidence type="ECO:0000259" key="6">
    <source>
        <dbReference type="PROSITE" id="PS50893"/>
    </source>
</evidence>
<evidence type="ECO:0000256" key="3">
    <source>
        <dbReference type="ARBA" id="ARBA00022741"/>
    </source>
</evidence>
<dbReference type="PANTHER" id="PTHR43553">
    <property type="entry name" value="HEAVY METAL TRANSPORTER"/>
    <property type="match status" value="1"/>
</dbReference>
<dbReference type="PANTHER" id="PTHR43553:SF24">
    <property type="entry name" value="ENERGY-COUPLING FACTOR TRANSPORTER ATP-BINDING PROTEIN ECFA1"/>
    <property type="match status" value="1"/>
</dbReference>
<dbReference type="PROSITE" id="PS00211">
    <property type="entry name" value="ABC_TRANSPORTER_1"/>
    <property type="match status" value="1"/>
</dbReference>
<sequence length="343" mass="36506">MLLVEHRLERCLAHADRVVVLSEGELVCDAPPSEMLGWAAEHQPALQTPAARLFERAGLRPPPSGVKEARATLQSHGLLDAPDAPELTAPDQQRRRPRWPRRTEPTQPSALSCRGLIFELPEGREVLSNLDLTLIPGERTALMGRNGAGKSTLLRILAGLEQPTEGTVEREGRVALLLQTPGDYLIHERVDGEVSADVLAEYGLEEVAASHPRDISGGQRQRLALAIVLGGSRPSAVLLDEPTRGMDRAAKGDLISRLNALSAAGTAVLVATHDTELAAAMAQRVVLLSGGRIVADAPTAEVLSGGWHFATETARVLGGQGQACTPEEGGALLRARMTIEATP</sequence>
<name>A0A6J5ZQ82_9ZZZZ</name>
<dbReference type="SUPFAM" id="SSF52540">
    <property type="entry name" value="P-loop containing nucleoside triphosphate hydrolases"/>
    <property type="match status" value="1"/>
</dbReference>